<dbReference type="AlphaFoldDB" id="A0A438HG96"/>
<name>A0A438HG96_VITVI</name>
<comment type="caution">
    <text evidence="2">The sequence shown here is derived from an EMBL/GenBank/DDBJ whole genome shotgun (WGS) entry which is preliminary data.</text>
</comment>
<sequence length="116" mass="13880">MSRSKHGLRLVRRRRQPHLHAHTADYERYWKVRRLRRKLREGPLQRISIYSDTVLHMVAHSEQKKSGTPIAEDVACRRQPSIFRCKKQRRQRYTPRSSHQQHHDQCGGGAFEERCA</sequence>
<feature type="compositionally biased region" description="Basic and acidic residues" evidence="1">
    <location>
        <begin position="101"/>
        <end position="116"/>
    </location>
</feature>
<accession>A0A438HG96</accession>
<evidence type="ECO:0000313" key="2">
    <source>
        <dbReference type="EMBL" id="RVW83496.1"/>
    </source>
</evidence>
<dbReference type="EMBL" id="QGNW01000228">
    <property type="protein sequence ID" value="RVW83496.1"/>
    <property type="molecule type" value="Genomic_DNA"/>
</dbReference>
<reference evidence="2 3" key="1">
    <citation type="journal article" date="2018" name="PLoS Genet.">
        <title>Population sequencing reveals clonal diversity and ancestral inbreeding in the grapevine cultivar Chardonnay.</title>
        <authorList>
            <person name="Roach M.J."/>
            <person name="Johnson D.L."/>
            <person name="Bohlmann J."/>
            <person name="van Vuuren H.J."/>
            <person name="Jones S.J."/>
            <person name="Pretorius I.S."/>
            <person name="Schmidt S.A."/>
            <person name="Borneman A.R."/>
        </authorList>
    </citation>
    <scope>NUCLEOTIDE SEQUENCE [LARGE SCALE GENOMIC DNA]</scope>
    <source>
        <strain evidence="3">cv. Chardonnay</strain>
        <tissue evidence="2">Leaf</tissue>
    </source>
</reference>
<evidence type="ECO:0000313" key="3">
    <source>
        <dbReference type="Proteomes" id="UP000288805"/>
    </source>
</evidence>
<organism evidence="2 3">
    <name type="scientific">Vitis vinifera</name>
    <name type="common">Grape</name>
    <dbReference type="NCBI Taxonomy" id="29760"/>
    <lineage>
        <taxon>Eukaryota</taxon>
        <taxon>Viridiplantae</taxon>
        <taxon>Streptophyta</taxon>
        <taxon>Embryophyta</taxon>
        <taxon>Tracheophyta</taxon>
        <taxon>Spermatophyta</taxon>
        <taxon>Magnoliopsida</taxon>
        <taxon>eudicotyledons</taxon>
        <taxon>Gunneridae</taxon>
        <taxon>Pentapetalae</taxon>
        <taxon>rosids</taxon>
        <taxon>Vitales</taxon>
        <taxon>Vitaceae</taxon>
        <taxon>Viteae</taxon>
        <taxon>Vitis</taxon>
    </lineage>
</organism>
<feature type="region of interest" description="Disordered" evidence="1">
    <location>
        <begin position="86"/>
        <end position="116"/>
    </location>
</feature>
<gene>
    <name evidence="2" type="ORF">CK203_051719</name>
</gene>
<protein>
    <submittedName>
        <fullName evidence="2">Uncharacterized protein</fullName>
    </submittedName>
</protein>
<evidence type="ECO:0000256" key="1">
    <source>
        <dbReference type="SAM" id="MobiDB-lite"/>
    </source>
</evidence>
<proteinExistence type="predicted"/>
<dbReference type="Proteomes" id="UP000288805">
    <property type="component" value="Unassembled WGS sequence"/>
</dbReference>